<dbReference type="Gene3D" id="3.90.1720.10">
    <property type="entry name" value="endopeptidase domain like (from Nostoc punctiforme)"/>
    <property type="match status" value="1"/>
</dbReference>
<reference evidence="1 2" key="1">
    <citation type="submission" date="2014-10" db="EMBL/GenBank/DDBJ databases">
        <title>Genome sequence of Clostridium aceticum DSM 1496.</title>
        <authorList>
            <person name="Poehlein A."/>
            <person name="Schiel-Bengelsdorf B."/>
            <person name="Gottschalk G."/>
            <person name="Duerre P."/>
            <person name="Daniel R."/>
        </authorList>
    </citation>
    <scope>NUCLEOTIDE SEQUENCE [LARGE SCALE GENOMIC DNA]</scope>
    <source>
        <strain evidence="1 2">DSM 1496</strain>
    </source>
</reference>
<organism evidence="1 2">
    <name type="scientific">Clostridium aceticum</name>
    <dbReference type="NCBI Taxonomy" id="84022"/>
    <lineage>
        <taxon>Bacteria</taxon>
        <taxon>Bacillati</taxon>
        <taxon>Bacillota</taxon>
        <taxon>Clostridia</taxon>
        <taxon>Eubacteriales</taxon>
        <taxon>Clostridiaceae</taxon>
        <taxon>Clostridium</taxon>
    </lineage>
</organism>
<gene>
    <name evidence="1" type="ORF">CACET_c28520</name>
</gene>
<dbReference type="AlphaFoldDB" id="A0A0D8ICH8"/>
<dbReference type="Proteomes" id="UP000035704">
    <property type="component" value="Chromosome"/>
</dbReference>
<sequence length="266" mass="30244">MKNIKFDDLHHGDVLLCRGEGWLSDLIVLFDGGIYSHAALYAGKEDNIHYVIHATKKGMLKMELALLSSETFTDVFRFNKNSHKLGDEGYPYEPVISIGQHYVDEKTKYAFDHLILLALLGITRKIPLDVTSKKIMRSILDNATAYIFEMLDKGTTPMVCSELVYRCFDEADLEKKYQLGIETLTIEDLKDTLKKEVLKIKDSDEIAQELDKELMEAKEKFVEAWSKVKQGENTIHGLPLDPASACVTPKDLEKSPDLQKIGRLQF</sequence>
<dbReference type="STRING" id="84022.CACET_c28520"/>
<dbReference type="OrthoDB" id="9805237at2"/>
<accession>A0A0D8ICH8</accession>
<dbReference type="EMBL" id="CP009687">
    <property type="protein sequence ID" value="AKL96297.1"/>
    <property type="molecule type" value="Genomic_DNA"/>
</dbReference>
<dbReference type="KEGG" id="cace:CACET_c28520"/>
<keyword evidence="2" id="KW-1185">Reference proteome</keyword>
<evidence type="ECO:0000313" key="2">
    <source>
        <dbReference type="Proteomes" id="UP000035704"/>
    </source>
</evidence>
<proteinExistence type="predicted"/>
<dbReference type="InterPro" id="IPR038765">
    <property type="entry name" value="Papain-like_cys_pep_sf"/>
</dbReference>
<dbReference type="PATRIC" id="fig|84022.5.peg.266"/>
<evidence type="ECO:0000313" key="1">
    <source>
        <dbReference type="EMBL" id="AKL96297.1"/>
    </source>
</evidence>
<name>A0A0D8ICH8_9CLOT</name>
<dbReference type="RefSeq" id="WP_044824846.1">
    <property type="nucleotide sequence ID" value="NZ_CP009687.1"/>
</dbReference>
<protein>
    <submittedName>
        <fullName evidence="1">Uncharacterized protein</fullName>
    </submittedName>
</protein>
<dbReference type="SUPFAM" id="SSF54001">
    <property type="entry name" value="Cysteine proteinases"/>
    <property type="match status" value="1"/>
</dbReference>